<reference evidence="2 3" key="1">
    <citation type="submission" date="2021-04" db="EMBL/GenBank/DDBJ databases">
        <authorList>
            <person name="Bliznina A."/>
        </authorList>
    </citation>
    <scope>NUCLEOTIDE SEQUENCE [LARGE SCALE GENOMIC DNA]</scope>
</reference>
<sequence length="428" mass="49852">MEDVEGTEEGSRSSSLNEQIENLNRVKQKLEKEKSEAKLEVDELHVNVESLTKSKLNYEKQTRNLEHMEEEQESKQDLQRKLTKSNNECVQWRNKYETDAIQRTEKLEEAKKKVVARLQESEEQGEVEDLSADLERTAAAAQLDKKQRNYDKLLSEAKQKQEEAAVELEIAQKGVRSQQKAVDQLESIRLENQNLAEEVQKLVDQLQKGSKTIHELEKSKRIADQEQSNIQGTLEEAKAAIETEEAKTLRVCVELQQLKEEINWREAFFNRPTNWKMGLDWYLNQMPNSYSDEVTYEKTPDYNFPLEIGGFSHIFSKALNQKFHLENEGEGRTVNAWLQNRPVDNNKADSSTAKSKPKNPPKSANFVPPIRVLQLLWLELFIVFFLQLKTFQRLGSGRNRDKIKHQPNEIVEKDPICQENYENRNQYC</sequence>
<evidence type="ECO:0000313" key="2">
    <source>
        <dbReference type="EMBL" id="CAG5099794.1"/>
    </source>
</evidence>
<feature type="compositionally biased region" description="Basic and acidic residues" evidence="1">
    <location>
        <begin position="65"/>
        <end position="80"/>
    </location>
</feature>
<evidence type="ECO:0000256" key="1">
    <source>
        <dbReference type="SAM" id="MobiDB-lite"/>
    </source>
</evidence>
<keyword evidence="3" id="KW-1185">Reference proteome</keyword>
<dbReference type="EMBL" id="OU015569">
    <property type="protein sequence ID" value="CAG5099794.1"/>
    <property type="molecule type" value="Genomic_DNA"/>
</dbReference>
<proteinExistence type="predicted"/>
<feature type="region of interest" description="Disordered" evidence="1">
    <location>
        <begin position="1"/>
        <end position="20"/>
    </location>
</feature>
<accession>A0ABN7SIT9</accession>
<protein>
    <submittedName>
        <fullName evidence="2">Oidioi.mRNA.OKI2018_I69.XSR.g16689.t1.cds</fullName>
    </submittedName>
</protein>
<name>A0ABN7SIT9_OIKDI</name>
<organism evidence="2 3">
    <name type="scientific">Oikopleura dioica</name>
    <name type="common">Tunicate</name>
    <dbReference type="NCBI Taxonomy" id="34765"/>
    <lineage>
        <taxon>Eukaryota</taxon>
        <taxon>Metazoa</taxon>
        <taxon>Chordata</taxon>
        <taxon>Tunicata</taxon>
        <taxon>Appendicularia</taxon>
        <taxon>Copelata</taxon>
        <taxon>Oikopleuridae</taxon>
        <taxon>Oikopleura</taxon>
    </lineage>
</organism>
<gene>
    <name evidence="2" type="ORF">OKIOD_LOCUS8247</name>
</gene>
<feature type="region of interest" description="Disordered" evidence="1">
    <location>
        <begin position="65"/>
        <end position="84"/>
    </location>
</feature>
<dbReference type="Proteomes" id="UP001158576">
    <property type="component" value="Chromosome XSR"/>
</dbReference>
<evidence type="ECO:0000313" key="3">
    <source>
        <dbReference type="Proteomes" id="UP001158576"/>
    </source>
</evidence>
<feature type="region of interest" description="Disordered" evidence="1">
    <location>
        <begin position="340"/>
        <end position="363"/>
    </location>
</feature>